<dbReference type="EMBL" id="CCYD01000209">
    <property type="protein sequence ID" value="CEG36629.1"/>
    <property type="molecule type" value="Genomic_DNA"/>
</dbReference>
<dbReference type="RefSeq" id="XP_024572998.1">
    <property type="nucleotide sequence ID" value="XM_024721864.1"/>
</dbReference>
<dbReference type="AlphaFoldDB" id="A0A0P1A7L9"/>
<dbReference type="InterPro" id="IPR019787">
    <property type="entry name" value="Znf_PHD-finger"/>
</dbReference>
<feature type="compositionally biased region" description="Polar residues" evidence="7">
    <location>
        <begin position="593"/>
        <end position="609"/>
    </location>
</feature>
<evidence type="ECO:0000256" key="3">
    <source>
        <dbReference type="ARBA" id="ARBA00022833"/>
    </source>
</evidence>
<evidence type="ECO:0000256" key="5">
    <source>
        <dbReference type="PROSITE-ProRule" id="PRU00035"/>
    </source>
</evidence>
<keyword evidence="2 6" id="KW-0863">Zinc-finger</keyword>
<keyword evidence="1" id="KW-0479">Metal-binding</keyword>
<dbReference type="Gene3D" id="1.20.920.10">
    <property type="entry name" value="Bromodomain-like"/>
    <property type="match status" value="1"/>
</dbReference>
<proteinExistence type="predicted"/>
<dbReference type="Pfam" id="PF00439">
    <property type="entry name" value="Bromodomain"/>
    <property type="match status" value="1"/>
</dbReference>
<feature type="compositionally biased region" description="Basic and acidic residues" evidence="7">
    <location>
        <begin position="1"/>
        <end position="12"/>
    </location>
</feature>
<keyword evidence="4 5" id="KW-0103">Bromodomain</keyword>
<dbReference type="PRINTS" id="PR00503">
    <property type="entry name" value="BROMODOMAIN"/>
</dbReference>
<feature type="region of interest" description="Disordered" evidence="7">
    <location>
        <begin position="385"/>
        <end position="502"/>
    </location>
</feature>
<dbReference type="STRING" id="4781.A0A0P1A7L9"/>
<feature type="compositionally biased region" description="Polar residues" evidence="7">
    <location>
        <begin position="415"/>
        <end position="437"/>
    </location>
</feature>
<dbReference type="SUPFAM" id="SSF57903">
    <property type="entry name" value="FYVE/PHD zinc finger"/>
    <property type="match status" value="1"/>
</dbReference>
<dbReference type="CDD" id="cd15532">
    <property type="entry name" value="PHD2_CHD_II"/>
    <property type="match status" value="1"/>
</dbReference>
<evidence type="ECO:0000259" key="8">
    <source>
        <dbReference type="PROSITE" id="PS50014"/>
    </source>
</evidence>
<dbReference type="OMA" id="NCAESEK"/>
<dbReference type="Pfam" id="PF00628">
    <property type="entry name" value="PHD"/>
    <property type="match status" value="1"/>
</dbReference>
<evidence type="ECO:0000256" key="7">
    <source>
        <dbReference type="SAM" id="MobiDB-lite"/>
    </source>
</evidence>
<reference evidence="11" key="1">
    <citation type="submission" date="2014-09" db="EMBL/GenBank/DDBJ databases">
        <authorList>
            <person name="Sharma Rahul"/>
            <person name="Thines Marco"/>
        </authorList>
    </citation>
    <scope>NUCLEOTIDE SEQUENCE [LARGE SCALE GENOMIC DNA]</scope>
</reference>
<dbReference type="CDD" id="cd04369">
    <property type="entry name" value="Bromodomain"/>
    <property type="match status" value="1"/>
</dbReference>
<dbReference type="PROSITE" id="PS50016">
    <property type="entry name" value="ZF_PHD_2"/>
    <property type="match status" value="1"/>
</dbReference>
<accession>A0A0P1A7L9</accession>
<evidence type="ECO:0000313" key="10">
    <source>
        <dbReference type="EMBL" id="CEG36629.1"/>
    </source>
</evidence>
<feature type="compositionally biased region" description="Basic and acidic residues" evidence="7">
    <location>
        <begin position="693"/>
        <end position="706"/>
    </location>
</feature>
<dbReference type="InterPro" id="IPR001965">
    <property type="entry name" value="Znf_PHD"/>
</dbReference>
<dbReference type="InterPro" id="IPR033558">
    <property type="entry name" value="IFT25"/>
</dbReference>
<dbReference type="InterPro" id="IPR036427">
    <property type="entry name" value="Bromodomain-like_sf"/>
</dbReference>
<evidence type="ECO:0000256" key="2">
    <source>
        <dbReference type="ARBA" id="ARBA00022771"/>
    </source>
</evidence>
<dbReference type="PROSITE" id="PS01359">
    <property type="entry name" value="ZF_PHD_1"/>
    <property type="match status" value="1"/>
</dbReference>
<name>A0A0P1A7L9_PLAHL</name>
<dbReference type="PANTHER" id="PTHR33906">
    <property type="entry name" value="INTRAFLAGELLAR TRANSPORT PROTEIN 25 HOMOLOG"/>
    <property type="match status" value="1"/>
</dbReference>
<feature type="compositionally biased region" description="Basic residues" evidence="7">
    <location>
        <begin position="772"/>
        <end position="786"/>
    </location>
</feature>
<dbReference type="Proteomes" id="UP000054928">
    <property type="component" value="Unassembled WGS sequence"/>
</dbReference>
<dbReference type="InterPro" id="IPR001487">
    <property type="entry name" value="Bromodomain"/>
</dbReference>
<protein>
    <recommendedName>
        <fullName evidence="12">Transcription intermediary factor 1-alpha</fullName>
    </recommendedName>
</protein>
<dbReference type="OrthoDB" id="115879at2759"/>
<sequence>MYHGGARDCGDKKRQRLTPPPNEAWMKAIMNNGKKIDSCHPASTVTSRGVFSSSTVAWRGRAPSDYSRPSINPGPLQCHHYTAASRLQGKIAERPFPNQARPTESSVGTQGRRGIQEKLTDVAQGFPIRSPDIMSGYQAMSVADPGIYQERTTKGSVSHQNRTLDGVYQRRMIEAPIDYQNETANEAAAYPKRLIYGTVPPEEQIVVNHTETQPFQSRITEASTLDTMAKEYKKDKKLPLRVEEMLREQVNLDESDLQDAFSVAMEDLIPEKEANFVAKGLCHLCGISEYHFVPVVNFCPHADEHHSLCREHLRGVYRVRMEALFVGRNGSAPNHRLLRCLMCTRGCPCSKCIAEREQDIRKYKRYLVDTLHRSGQGSVVALKDHAATKENSRPRAAVPDIESQGRLTYRGHPNMSPSDDYQYAQYTPSTESDLRPSSQRKEVSNVQSESLYDAHTHVHTQDTEYEKSTPMEQNYHEEVASDMQAEPKSPHPPVPKRAAKDTSMSLRNVMADSAQASYARLSGRVTAPLVHQGSVESPSAATVLNCAESEKSLVQLLNSLNQGGNTAISTEMDASSQSSMYNVHRQSELRSAANETQATNEKSGNAQNSGDKESEMFPRAYPSRVRRREARPYQEQSSTSSDESDGISRPNFTSAEAQFVDEVSAQKPTTSDNVASNSMTSRCSASLDDDVVERDAETYSSDEKRTKPGLKLSVKVPSHEKSSLHVGAKKDTRLVSTPTSSTRGPGRPRKPLASGGLTPPVKKVAPQVALPAKKRRGRPPGRTKQGKKADQKTEDEVYDADHDEKREENDSESDSELDANLDFCEVCQGAGDLVCCDKCPRSYHLKCLHVTENDLPEGNWQCDECKKPSRFDAYSTAVASEKTLLDKCLKIVACLKSHPFSKPFLTPVENVPMYTRVVKQPMDLSKIENKLKKGAYVVDSFTVTSGVKEVNCTQFADDIRLMWSNCKLFNDDGSGITRAADILSAVPTILNSKAQMMELALDEEGAQVTAVTSYDPAYPPINILDGELSSKWVTTGSFPQEIVIQLATTALVARAKVWTRNVKEVLVESCSSLAPTKWDKLFDFKLNKTEGEMQIVSENINPTDASFIKLKFLSGWNDFAVVHRVSVEGSASRR</sequence>
<evidence type="ECO:0000256" key="4">
    <source>
        <dbReference type="ARBA" id="ARBA00023117"/>
    </source>
</evidence>
<dbReference type="GO" id="GO:0042073">
    <property type="term" value="P:intraciliary transport"/>
    <property type="evidence" value="ECO:0007669"/>
    <property type="project" value="InterPro"/>
</dbReference>
<dbReference type="SMART" id="SM00249">
    <property type="entry name" value="PHD"/>
    <property type="match status" value="1"/>
</dbReference>
<dbReference type="SUPFAM" id="SSF47370">
    <property type="entry name" value="Bromodomain"/>
    <property type="match status" value="1"/>
</dbReference>
<dbReference type="InterPro" id="IPR011011">
    <property type="entry name" value="Znf_FYVE_PHD"/>
</dbReference>
<dbReference type="InterPro" id="IPR008979">
    <property type="entry name" value="Galactose-bd-like_sf"/>
</dbReference>
<organism evidence="10 11">
    <name type="scientific">Plasmopara halstedii</name>
    <name type="common">Downy mildew of sunflower</name>
    <dbReference type="NCBI Taxonomy" id="4781"/>
    <lineage>
        <taxon>Eukaryota</taxon>
        <taxon>Sar</taxon>
        <taxon>Stramenopiles</taxon>
        <taxon>Oomycota</taxon>
        <taxon>Peronosporomycetes</taxon>
        <taxon>Peronosporales</taxon>
        <taxon>Peronosporaceae</taxon>
        <taxon>Plasmopara</taxon>
    </lineage>
</organism>
<dbReference type="PROSITE" id="PS50014">
    <property type="entry name" value="BROMODOMAIN_2"/>
    <property type="match status" value="1"/>
</dbReference>
<dbReference type="SMART" id="SM00297">
    <property type="entry name" value="BROMO"/>
    <property type="match status" value="1"/>
</dbReference>
<dbReference type="GeneID" id="36398293"/>
<feature type="domain" description="PHD-type" evidence="9">
    <location>
        <begin position="821"/>
        <end position="868"/>
    </location>
</feature>
<dbReference type="Gene3D" id="3.30.40.10">
    <property type="entry name" value="Zinc/RING finger domain, C3HC4 (zinc finger)"/>
    <property type="match status" value="1"/>
</dbReference>
<evidence type="ECO:0000313" key="11">
    <source>
        <dbReference type="Proteomes" id="UP000054928"/>
    </source>
</evidence>
<dbReference type="PANTHER" id="PTHR33906:SF1">
    <property type="entry name" value="INTRAFLAGELLAR TRANSPORT PROTEIN 25 HOMOLOG"/>
    <property type="match status" value="1"/>
</dbReference>
<feature type="compositionally biased region" description="Basic and acidic residues" evidence="7">
    <location>
        <begin position="452"/>
        <end position="479"/>
    </location>
</feature>
<feature type="domain" description="Bromo" evidence="8">
    <location>
        <begin position="896"/>
        <end position="977"/>
    </location>
</feature>
<evidence type="ECO:0000256" key="6">
    <source>
        <dbReference type="PROSITE-ProRule" id="PRU00146"/>
    </source>
</evidence>
<dbReference type="GO" id="GO:0005929">
    <property type="term" value="C:cilium"/>
    <property type="evidence" value="ECO:0007669"/>
    <property type="project" value="TreeGrafter"/>
</dbReference>
<dbReference type="SUPFAM" id="SSF49785">
    <property type="entry name" value="Galactose-binding domain-like"/>
    <property type="match status" value="1"/>
</dbReference>
<dbReference type="InterPro" id="IPR019786">
    <property type="entry name" value="Zinc_finger_PHD-type_CS"/>
</dbReference>
<keyword evidence="11" id="KW-1185">Reference proteome</keyword>
<dbReference type="GO" id="GO:0008270">
    <property type="term" value="F:zinc ion binding"/>
    <property type="evidence" value="ECO:0007669"/>
    <property type="project" value="UniProtKB-KW"/>
</dbReference>
<dbReference type="InterPro" id="IPR013083">
    <property type="entry name" value="Znf_RING/FYVE/PHD"/>
</dbReference>
<feature type="compositionally biased region" description="Polar residues" evidence="7">
    <location>
        <begin position="571"/>
        <end position="581"/>
    </location>
</feature>
<dbReference type="Gene3D" id="2.60.120.260">
    <property type="entry name" value="Galactose-binding domain-like"/>
    <property type="match status" value="1"/>
</dbReference>
<evidence type="ECO:0008006" key="12">
    <source>
        <dbReference type="Google" id="ProtNLM"/>
    </source>
</evidence>
<feature type="compositionally biased region" description="Basic and acidic residues" evidence="7">
    <location>
        <begin position="717"/>
        <end position="733"/>
    </location>
</feature>
<keyword evidence="3" id="KW-0862">Zinc</keyword>
<evidence type="ECO:0000259" key="9">
    <source>
        <dbReference type="PROSITE" id="PS50016"/>
    </source>
</evidence>
<feature type="compositionally biased region" description="Basic and acidic residues" evidence="7">
    <location>
        <begin position="787"/>
        <end position="808"/>
    </location>
</feature>
<feature type="compositionally biased region" description="Polar residues" evidence="7">
    <location>
        <begin position="666"/>
        <end position="684"/>
    </location>
</feature>
<feature type="compositionally biased region" description="Polar residues" evidence="7">
    <location>
        <begin position="734"/>
        <end position="743"/>
    </location>
</feature>
<feature type="region of interest" description="Disordered" evidence="7">
    <location>
        <begin position="665"/>
        <end position="814"/>
    </location>
</feature>
<evidence type="ECO:0000256" key="1">
    <source>
        <dbReference type="ARBA" id="ARBA00022723"/>
    </source>
</evidence>
<feature type="region of interest" description="Disordered" evidence="7">
    <location>
        <begin position="1"/>
        <end position="21"/>
    </location>
</feature>
<dbReference type="GO" id="GO:0030992">
    <property type="term" value="C:intraciliary transport particle B"/>
    <property type="evidence" value="ECO:0007669"/>
    <property type="project" value="InterPro"/>
</dbReference>
<feature type="region of interest" description="Disordered" evidence="7">
    <location>
        <begin position="571"/>
        <end position="650"/>
    </location>
</feature>